<keyword evidence="2" id="KW-1185">Reference proteome</keyword>
<accession>A0A6M8B8H8</accession>
<dbReference type="RefSeq" id="WP_172355889.1">
    <property type="nucleotide sequence ID" value="NZ_CP053661.1"/>
</dbReference>
<name>A0A6M8B8H8_9CYAN</name>
<dbReference type="EMBL" id="CP053661">
    <property type="protein sequence ID" value="QKD82778.1"/>
    <property type="molecule type" value="Genomic_DNA"/>
</dbReference>
<dbReference type="Proteomes" id="UP000505210">
    <property type="component" value="Chromosome"/>
</dbReference>
<reference evidence="1 2" key="1">
    <citation type="submission" date="2020-05" db="EMBL/GenBank/DDBJ databases">
        <title>Complete genome sequence of of a novel Thermoleptolyngbya strain isolated from hot springs of Ganzi, Sichuan China.</title>
        <authorList>
            <person name="Tang J."/>
            <person name="Daroch M."/>
            <person name="Li L."/>
            <person name="Waleron K."/>
            <person name="Waleron M."/>
            <person name="Waleron M."/>
        </authorList>
    </citation>
    <scope>NUCLEOTIDE SEQUENCE [LARGE SCALE GENOMIC DNA]</scope>
    <source>
        <strain evidence="1 2">PKUAC-SCTA183</strain>
    </source>
</reference>
<evidence type="ECO:0000313" key="2">
    <source>
        <dbReference type="Proteomes" id="UP000505210"/>
    </source>
</evidence>
<dbReference type="KEGG" id="theu:HPC62_11805"/>
<organism evidence="1 2">
    <name type="scientific">Thermoleptolyngbya sichuanensis A183</name>
    <dbReference type="NCBI Taxonomy" id="2737172"/>
    <lineage>
        <taxon>Bacteria</taxon>
        <taxon>Bacillati</taxon>
        <taxon>Cyanobacteriota</taxon>
        <taxon>Cyanophyceae</taxon>
        <taxon>Oculatellales</taxon>
        <taxon>Oculatellaceae</taxon>
        <taxon>Thermoleptolyngbya</taxon>
        <taxon>Thermoleptolyngbya sichuanensis</taxon>
    </lineage>
</organism>
<dbReference type="AlphaFoldDB" id="A0A6M8B8H8"/>
<protein>
    <submittedName>
        <fullName evidence="1">Uncharacterized protein</fullName>
    </submittedName>
</protein>
<sequence>MNTQLIDAIIQVIGSLSPEEQAALAEKLFFDCAYPSTSDILTLALRGSSFDFLNFDFLNSEPDLYTLDDGEPIPCL</sequence>
<gene>
    <name evidence="1" type="ORF">HPC62_11805</name>
</gene>
<proteinExistence type="predicted"/>
<evidence type="ECO:0000313" key="1">
    <source>
        <dbReference type="EMBL" id="QKD82778.1"/>
    </source>
</evidence>